<accession>A0A7C1CVG8</accession>
<comment type="caution">
    <text evidence="3">The sequence shown here is derived from an EMBL/GenBank/DDBJ whole genome shotgun (WGS) entry which is preliminary data.</text>
</comment>
<keyword evidence="1" id="KW-1133">Transmembrane helix</keyword>
<dbReference type="Gene3D" id="1.20.1110.10">
    <property type="entry name" value="Calcium-transporting ATPase, transmembrane domain"/>
    <property type="match status" value="1"/>
</dbReference>
<dbReference type="Proteomes" id="UP000886198">
    <property type="component" value="Unassembled WGS sequence"/>
</dbReference>
<sequence>MAKYHQETIAEVIKNLDSDSNKGLSGAKAEERIKQYGLNELTEKNKRSAWKILLAQLKSVMVIILIVASIITAFIGEVRDT</sequence>
<evidence type="ECO:0000313" key="3">
    <source>
        <dbReference type="EMBL" id="HDP79077.1"/>
    </source>
</evidence>
<dbReference type="AlphaFoldDB" id="A0A7C1CVG8"/>
<proteinExistence type="predicted"/>
<dbReference type="SMART" id="SM00831">
    <property type="entry name" value="Cation_ATPase_N"/>
    <property type="match status" value="1"/>
</dbReference>
<dbReference type="Pfam" id="PF00690">
    <property type="entry name" value="Cation_ATPase_N"/>
    <property type="match status" value="1"/>
</dbReference>
<protein>
    <recommendedName>
        <fullName evidence="2">Cation-transporting P-type ATPase N-terminal domain-containing protein</fullName>
    </recommendedName>
</protein>
<feature type="non-terminal residue" evidence="3">
    <location>
        <position position="81"/>
    </location>
</feature>
<dbReference type="InterPro" id="IPR004014">
    <property type="entry name" value="ATPase_P-typ_cation-transptr_N"/>
</dbReference>
<evidence type="ECO:0000256" key="1">
    <source>
        <dbReference type="SAM" id="Phobius"/>
    </source>
</evidence>
<feature type="transmembrane region" description="Helical" evidence="1">
    <location>
        <begin position="52"/>
        <end position="75"/>
    </location>
</feature>
<gene>
    <name evidence="3" type="ORF">ENN47_13065</name>
</gene>
<keyword evidence="1" id="KW-0812">Transmembrane</keyword>
<reference evidence="3" key="1">
    <citation type="journal article" date="2020" name="mSystems">
        <title>Genome- and Community-Level Interaction Insights into Carbon Utilization and Element Cycling Functions of Hydrothermarchaeota in Hydrothermal Sediment.</title>
        <authorList>
            <person name="Zhou Z."/>
            <person name="Liu Y."/>
            <person name="Xu W."/>
            <person name="Pan J."/>
            <person name="Luo Z.H."/>
            <person name="Li M."/>
        </authorList>
    </citation>
    <scope>NUCLEOTIDE SEQUENCE [LARGE SCALE GENOMIC DNA]</scope>
    <source>
        <strain evidence="3">SpSt-1179</strain>
    </source>
</reference>
<feature type="domain" description="Cation-transporting P-type ATPase N-terminal" evidence="2">
    <location>
        <begin position="3"/>
        <end position="77"/>
    </location>
</feature>
<organism evidence="3">
    <name type="scientific">Mesotoga infera</name>
    <dbReference type="NCBI Taxonomy" id="1236046"/>
    <lineage>
        <taxon>Bacteria</taxon>
        <taxon>Thermotogati</taxon>
        <taxon>Thermotogota</taxon>
        <taxon>Thermotogae</taxon>
        <taxon>Kosmotogales</taxon>
        <taxon>Kosmotogaceae</taxon>
        <taxon>Mesotoga</taxon>
    </lineage>
</organism>
<keyword evidence="1" id="KW-0472">Membrane</keyword>
<dbReference type="SUPFAM" id="SSF81665">
    <property type="entry name" value="Calcium ATPase, transmembrane domain M"/>
    <property type="match status" value="1"/>
</dbReference>
<dbReference type="EMBL" id="DSBT01000405">
    <property type="protein sequence ID" value="HDP79077.1"/>
    <property type="molecule type" value="Genomic_DNA"/>
</dbReference>
<evidence type="ECO:0000259" key="2">
    <source>
        <dbReference type="SMART" id="SM00831"/>
    </source>
</evidence>
<name>A0A7C1CVG8_9BACT</name>
<dbReference type="InterPro" id="IPR023298">
    <property type="entry name" value="ATPase_P-typ_TM_dom_sf"/>
</dbReference>
<dbReference type="Gene3D" id="2.70.150.10">
    <property type="entry name" value="Calcium-transporting ATPase, cytoplasmic transduction domain A"/>
    <property type="match status" value="1"/>
</dbReference>